<dbReference type="AlphaFoldDB" id="A0A5E4BF30"/>
<dbReference type="Proteomes" id="UP000335636">
    <property type="component" value="Unassembled WGS sequence"/>
</dbReference>
<evidence type="ECO:0000313" key="1">
    <source>
        <dbReference type="EMBL" id="VTJ68307.1"/>
    </source>
</evidence>
<comment type="caution">
    <text evidence="1">The sequence shown here is derived from an EMBL/GenBank/DDBJ whole genome shotgun (WGS) entry which is preliminary data.</text>
</comment>
<organism evidence="1 2">
    <name type="scientific">Marmota monax</name>
    <name type="common">Woodchuck</name>
    <dbReference type="NCBI Taxonomy" id="9995"/>
    <lineage>
        <taxon>Eukaryota</taxon>
        <taxon>Metazoa</taxon>
        <taxon>Chordata</taxon>
        <taxon>Craniata</taxon>
        <taxon>Vertebrata</taxon>
        <taxon>Euteleostomi</taxon>
        <taxon>Mammalia</taxon>
        <taxon>Eutheria</taxon>
        <taxon>Euarchontoglires</taxon>
        <taxon>Glires</taxon>
        <taxon>Rodentia</taxon>
        <taxon>Sciuromorpha</taxon>
        <taxon>Sciuridae</taxon>
        <taxon>Xerinae</taxon>
        <taxon>Marmotini</taxon>
        <taxon>Marmota</taxon>
    </lineage>
</organism>
<gene>
    <name evidence="1" type="ORF">MONAX_5E004616</name>
</gene>
<reference evidence="1" key="1">
    <citation type="submission" date="2019-04" db="EMBL/GenBank/DDBJ databases">
        <authorList>
            <person name="Alioto T."/>
            <person name="Alioto T."/>
        </authorList>
    </citation>
    <scope>NUCLEOTIDE SEQUENCE [LARGE SCALE GENOMIC DNA]</scope>
</reference>
<protein>
    <submittedName>
        <fullName evidence="1">Uncharacterized protein</fullName>
    </submittedName>
</protein>
<name>A0A5E4BF30_MARMO</name>
<accession>A0A5E4BF30</accession>
<evidence type="ECO:0000313" key="2">
    <source>
        <dbReference type="Proteomes" id="UP000335636"/>
    </source>
</evidence>
<sequence length="112" mass="12455">MSSKAQEPRGCAQPEFAGVALKPVLKNTPGFLHPECKESSYFNSQAQLWSCERSSATETSTVQERRESLAITTLPKDVLPEFGILFWTNIAPSFFAGRHHGPLPPMWPPLKN</sequence>
<dbReference type="EMBL" id="CABDUW010000424">
    <property type="protein sequence ID" value="VTJ68307.1"/>
    <property type="molecule type" value="Genomic_DNA"/>
</dbReference>
<proteinExistence type="predicted"/>
<keyword evidence="2" id="KW-1185">Reference proteome</keyword>